<dbReference type="InterPro" id="IPR013114">
    <property type="entry name" value="FabA_FabZ"/>
</dbReference>
<dbReference type="AlphaFoldDB" id="A0A6I8LVU8"/>
<evidence type="ECO:0000313" key="4">
    <source>
        <dbReference type="Proteomes" id="UP000399805"/>
    </source>
</evidence>
<dbReference type="InterPro" id="IPR029069">
    <property type="entry name" value="HotDog_dom_sf"/>
</dbReference>
<dbReference type="PANTHER" id="PTHR30272:SF1">
    <property type="entry name" value="3-HYDROXYACYL-[ACYL-CARRIER-PROTEIN] DEHYDRATASE"/>
    <property type="match status" value="1"/>
</dbReference>
<dbReference type="EMBL" id="CABVGP010000002">
    <property type="protein sequence ID" value="VVJ22224.1"/>
    <property type="molecule type" value="Genomic_DNA"/>
</dbReference>
<proteinExistence type="inferred from homology"/>
<keyword evidence="2" id="KW-0456">Lyase</keyword>
<dbReference type="GO" id="GO:0016829">
    <property type="term" value="F:lyase activity"/>
    <property type="evidence" value="ECO:0007669"/>
    <property type="project" value="UniProtKB-KW"/>
</dbReference>
<protein>
    <submittedName>
        <fullName evidence="3">3-hydroxyacyl-[acyl-carrier-protein] dehydratase</fullName>
    </submittedName>
</protein>
<comment type="similarity">
    <text evidence="1">Belongs to the thioester dehydratase family. FabZ subfamily.</text>
</comment>
<sequence length="162" mass="17117">MIGGAGVRELLPHRYPILLVDRVVELEPGERVVTVKAVTANEPWYATLGEDVTEDQLAYPDVLLVESFAQSAGVLGVTGGASGAGRVTLIGAVAGVRFHGKVFPGDLVEHRLHVVRVFDDSAIVAGESTADGRPVLSVERMTLAFRPEADLDTIEDNGTGEG</sequence>
<dbReference type="Pfam" id="PF07977">
    <property type="entry name" value="FabA"/>
    <property type="match status" value="1"/>
</dbReference>
<dbReference type="Proteomes" id="UP000399805">
    <property type="component" value="Unassembled WGS sequence"/>
</dbReference>
<evidence type="ECO:0000256" key="1">
    <source>
        <dbReference type="ARBA" id="ARBA00009174"/>
    </source>
</evidence>
<dbReference type="CDD" id="cd01288">
    <property type="entry name" value="FabZ"/>
    <property type="match status" value="1"/>
</dbReference>
<dbReference type="PANTHER" id="PTHR30272">
    <property type="entry name" value="3-HYDROXYACYL-[ACYL-CARRIER-PROTEIN] DEHYDRATASE"/>
    <property type="match status" value="1"/>
</dbReference>
<evidence type="ECO:0000313" key="3">
    <source>
        <dbReference type="EMBL" id="VVJ22224.1"/>
    </source>
</evidence>
<accession>A0A6I8LVU8</accession>
<reference evidence="3 4" key="1">
    <citation type="submission" date="2019-09" db="EMBL/GenBank/DDBJ databases">
        <authorList>
            <person name="Leyn A S."/>
        </authorList>
    </citation>
    <scope>NUCLEOTIDE SEQUENCE [LARGE SCALE GENOMIC DNA]</scope>
    <source>
        <strain evidence="3">AA231_1</strain>
    </source>
</reference>
<gene>
    <name evidence="3" type="ORF">AA23TX_07235</name>
</gene>
<dbReference type="RefSeq" id="WP_155547007.1">
    <property type="nucleotide sequence ID" value="NZ_CABVGP010000002.1"/>
</dbReference>
<keyword evidence="4" id="KW-1185">Reference proteome</keyword>
<dbReference type="SUPFAM" id="SSF54637">
    <property type="entry name" value="Thioesterase/thiol ester dehydrase-isomerase"/>
    <property type="match status" value="1"/>
</dbReference>
<name>A0A6I8LVU8_9PSEU</name>
<organism evidence="3 4">
    <name type="scientific">Amycolatopsis camponoti</name>
    <dbReference type="NCBI Taxonomy" id="2606593"/>
    <lineage>
        <taxon>Bacteria</taxon>
        <taxon>Bacillati</taxon>
        <taxon>Actinomycetota</taxon>
        <taxon>Actinomycetes</taxon>
        <taxon>Pseudonocardiales</taxon>
        <taxon>Pseudonocardiaceae</taxon>
        <taxon>Amycolatopsis</taxon>
    </lineage>
</organism>
<evidence type="ECO:0000256" key="2">
    <source>
        <dbReference type="ARBA" id="ARBA00023239"/>
    </source>
</evidence>
<dbReference type="Gene3D" id="3.10.129.10">
    <property type="entry name" value="Hotdog Thioesterase"/>
    <property type="match status" value="1"/>
</dbReference>